<gene>
    <name evidence="1" type="ORF">F902_03200</name>
</gene>
<dbReference type="SUPFAM" id="SSF54427">
    <property type="entry name" value="NTF2-like"/>
    <property type="match status" value="1"/>
</dbReference>
<sequence>MVNDVISAIHSQLHQYFDALYFCDVNRLQQVFHPDAIYINATDHPLLKLEMASYFSIVEKRISPASQNALRQDKVVSINLIHERLAIVHVECAIQPKYFYDALTLIYEHQQWKIISKVFQYEIL</sequence>
<proteinExistence type="predicted"/>
<dbReference type="PATRIC" id="fig|1217700.3.peg.3114"/>
<protein>
    <recommendedName>
        <fullName evidence="3">Nuclear transport factor 2 family protein</fullName>
    </recommendedName>
</protein>
<reference evidence="1 2" key="1">
    <citation type="submission" date="2013-02" db="EMBL/GenBank/DDBJ databases">
        <title>The Genome Sequence of Acinetobacter sp. CIP 70.18.</title>
        <authorList>
            <consortium name="The Broad Institute Genome Sequencing Platform"/>
            <consortium name="The Broad Institute Genome Sequencing Center for Infectious Disease"/>
            <person name="Cerqueira G."/>
            <person name="Feldgarden M."/>
            <person name="Courvalin P."/>
            <person name="Perichon B."/>
            <person name="Grillot-Courvalin C."/>
            <person name="Clermont D."/>
            <person name="Rocha E."/>
            <person name="Yoon E.-J."/>
            <person name="Nemec A."/>
            <person name="Walker B."/>
            <person name="Young S.K."/>
            <person name="Zeng Q."/>
            <person name="Gargeya S."/>
            <person name="Fitzgerald M."/>
            <person name="Haas B."/>
            <person name="Abouelleil A."/>
            <person name="Alvarado L."/>
            <person name="Arachchi H.M."/>
            <person name="Berlin A.M."/>
            <person name="Chapman S.B."/>
            <person name="Dewar J."/>
            <person name="Goldberg J."/>
            <person name="Griggs A."/>
            <person name="Gujja S."/>
            <person name="Hansen M."/>
            <person name="Howarth C."/>
            <person name="Imamovic A."/>
            <person name="Larimer J."/>
            <person name="McCowan C."/>
            <person name="Murphy C."/>
            <person name="Neiman D."/>
            <person name="Pearson M."/>
            <person name="Priest M."/>
            <person name="Roberts A."/>
            <person name="Saif S."/>
            <person name="Shea T."/>
            <person name="Sisk P."/>
            <person name="Sykes S."/>
            <person name="Wortman J."/>
            <person name="Nusbaum C."/>
            <person name="Birren B."/>
        </authorList>
    </citation>
    <scope>NUCLEOTIDE SEQUENCE [LARGE SCALE GENOMIC DNA]</scope>
    <source>
        <strain evidence="1 2">CIP 70.18</strain>
    </source>
</reference>
<dbReference type="Pfam" id="PF12893">
    <property type="entry name" value="Lumazine_bd_2"/>
    <property type="match status" value="1"/>
</dbReference>
<accession>N9RDJ5</accession>
<dbReference type="OrthoDB" id="5676998at2"/>
<dbReference type="RefSeq" id="WP_005204867.1">
    <property type="nucleotide sequence ID" value="NZ_JAKZGH010000004.1"/>
</dbReference>
<organism evidence="1 2">
    <name type="scientific">Acinetobacter higginsii</name>
    <dbReference type="NCBI Taxonomy" id="70347"/>
    <lineage>
        <taxon>Bacteria</taxon>
        <taxon>Pseudomonadati</taxon>
        <taxon>Pseudomonadota</taxon>
        <taxon>Gammaproteobacteria</taxon>
        <taxon>Moraxellales</taxon>
        <taxon>Moraxellaceae</taxon>
        <taxon>Acinetobacter</taxon>
    </lineage>
</organism>
<evidence type="ECO:0000313" key="1">
    <source>
        <dbReference type="EMBL" id="ENX56103.1"/>
    </source>
</evidence>
<dbReference type="InterPro" id="IPR039437">
    <property type="entry name" value="FrzH/put_lumazine-bd"/>
</dbReference>
<dbReference type="HOGENOM" id="CLU_136595_0_1_6"/>
<keyword evidence="2" id="KW-1185">Reference proteome</keyword>
<name>N9RDJ5_9GAMM</name>
<dbReference type="Proteomes" id="UP000013084">
    <property type="component" value="Unassembled WGS sequence"/>
</dbReference>
<dbReference type="AlphaFoldDB" id="N9RDJ5"/>
<dbReference type="EMBL" id="APRN01000038">
    <property type="protein sequence ID" value="ENX56103.1"/>
    <property type="molecule type" value="Genomic_DNA"/>
</dbReference>
<dbReference type="InterPro" id="IPR032710">
    <property type="entry name" value="NTF2-like_dom_sf"/>
</dbReference>
<comment type="caution">
    <text evidence="1">The sequence shown here is derived from an EMBL/GenBank/DDBJ whole genome shotgun (WGS) entry which is preliminary data.</text>
</comment>
<evidence type="ECO:0008006" key="3">
    <source>
        <dbReference type="Google" id="ProtNLM"/>
    </source>
</evidence>
<dbReference type="Gene3D" id="3.10.450.50">
    <property type="match status" value="1"/>
</dbReference>
<evidence type="ECO:0000313" key="2">
    <source>
        <dbReference type="Proteomes" id="UP000013084"/>
    </source>
</evidence>